<gene>
    <name evidence="2" type="ORF">M422DRAFT_260351</name>
</gene>
<sequence length="71" mass="7742">MAGGENSDKKPSPEHTTVNWTVTEEATLVQVVIAGKWYILPPLKKSRSIAQVVGHTPESRSPIPILLPDKP</sequence>
<dbReference type="HOGENOM" id="CLU_2741694_0_0_1"/>
<organism evidence="2 3">
    <name type="scientific">Sphaerobolus stellatus (strain SS14)</name>
    <dbReference type="NCBI Taxonomy" id="990650"/>
    <lineage>
        <taxon>Eukaryota</taxon>
        <taxon>Fungi</taxon>
        <taxon>Dikarya</taxon>
        <taxon>Basidiomycota</taxon>
        <taxon>Agaricomycotina</taxon>
        <taxon>Agaricomycetes</taxon>
        <taxon>Phallomycetidae</taxon>
        <taxon>Geastrales</taxon>
        <taxon>Sphaerobolaceae</taxon>
        <taxon>Sphaerobolus</taxon>
    </lineage>
</organism>
<dbReference type="Proteomes" id="UP000054279">
    <property type="component" value="Unassembled WGS sequence"/>
</dbReference>
<evidence type="ECO:0000313" key="3">
    <source>
        <dbReference type="Proteomes" id="UP000054279"/>
    </source>
</evidence>
<protein>
    <submittedName>
        <fullName evidence="2">Uncharacterized protein</fullName>
    </submittedName>
</protein>
<accession>A0A0C9V6G5</accession>
<keyword evidence="3" id="KW-1185">Reference proteome</keyword>
<dbReference type="AlphaFoldDB" id="A0A0C9V6G5"/>
<reference evidence="2 3" key="1">
    <citation type="submission" date="2014-06" db="EMBL/GenBank/DDBJ databases">
        <title>Evolutionary Origins and Diversification of the Mycorrhizal Mutualists.</title>
        <authorList>
            <consortium name="DOE Joint Genome Institute"/>
            <consortium name="Mycorrhizal Genomics Consortium"/>
            <person name="Kohler A."/>
            <person name="Kuo A."/>
            <person name="Nagy L.G."/>
            <person name="Floudas D."/>
            <person name="Copeland A."/>
            <person name="Barry K.W."/>
            <person name="Cichocki N."/>
            <person name="Veneault-Fourrey C."/>
            <person name="LaButti K."/>
            <person name="Lindquist E.A."/>
            <person name="Lipzen A."/>
            <person name="Lundell T."/>
            <person name="Morin E."/>
            <person name="Murat C."/>
            <person name="Riley R."/>
            <person name="Ohm R."/>
            <person name="Sun H."/>
            <person name="Tunlid A."/>
            <person name="Henrissat B."/>
            <person name="Grigoriev I.V."/>
            <person name="Hibbett D.S."/>
            <person name="Martin F."/>
        </authorList>
    </citation>
    <scope>NUCLEOTIDE SEQUENCE [LARGE SCALE GENOMIC DNA]</scope>
    <source>
        <strain evidence="2 3">SS14</strain>
    </source>
</reference>
<feature type="region of interest" description="Disordered" evidence="1">
    <location>
        <begin position="49"/>
        <end position="71"/>
    </location>
</feature>
<proteinExistence type="predicted"/>
<name>A0A0C9V6G5_SPHS4</name>
<evidence type="ECO:0000313" key="2">
    <source>
        <dbReference type="EMBL" id="KIJ37182.1"/>
    </source>
</evidence>
<evidence type="ECO:0000256" key="1">
    <source>
        <dbReference type="SAM" id="MobiDB-lite"/>
    </source>
</evidence>
<dbReference type="EMBL" id="KN837171">
    <property type="protein sequence ID" value="KIJ37182.1"/>
    <property type="molecule type" value="Genomic_DNA"/>
</dbReference>